<dbReference type="RefSeq" id="WP_141496224.1">
    <property type="nucleotide sequence ID" value="NZ_LDRZ01000020.1"/>
</dbReference>
<dbReference type="Proteomes" id="UP000319715">
    <property type="component" value="Unassembled WGS sequence"/>
</dbReference>
<comment type="caution">
    <text evidence="2">The sequence shown here is derived from an EMBL/GenBank/DDBJ whole genome shotgun (WGS) entry which is preliminary data.</text>
</comment>
<feature type="transmembrane region" description="Helical" evidence="1">
    <location>
        <begin position="134"/>
        <end position="154"/>
    </location>
</feature>
<keyword evidence="1" id="KW-0472">Membrane</keyword>
<organism evidence="2 3">
    <name type="scientific">Pantoea dispersa</name>
    <dbReference type="NCBI Taxonomy" id="59814"/>
    <lineage>
        <taxon>Bacteria</taxon>
        <taxon>Pseudomonadati</taxon>
        <taxon>Pseudomonadota</taxon>
        <taxon>Gammaproteobacteria</taxon>
        <taxon>Enterobacterales</taxon>
        <taxon>Erwiniaceae</taxon>
        <taxon>Pantoea</taxon>
    </lineage>
</organism>
<feature type="transmembrane region" description="Helical" evidence="1">
    <location>
        <begin position="68"/>
        <end position="96"/>
    </location>
</feature>
<proteinExistence type="predicted"/>
<keyword evidence="3" id="KW-1185">Reference proteome</keyword>
<gene>
    <name evidence="2" type="ORF">FK492_11180</name>
</gene>
<name>A0ABY2ZYW0_9GAMM</name>
<keyword evidence="1" id="KW-0812">Transmembrane</keyword>
<dbReference type="EMBL" id="VICF01000003">
    <property type="protein sequence ID" value="TQC75054.1"/>
    <property type="molecule type" value="Genomic_DNA"/>
</dbReference>
<accession>A0ABY2ZYW0</accession>
<feature type="transmembrane region" description="Helical" evidence="1">
    <location>
        <begin position="27"/>
        <end position="48"/>
    </location>
</feature>
<evidence type="ECO:0000256" key="1">
    <source>
        <dbReference type="SAM" id="Phobius"/>
    </source>
</evidence>
<feature type="transmembrane region" description="Helical" evidence="1">
    <location>
        <begin position="108"/>
        <end position="128"/>
    </location>
</feature>
<evidence type="ECO:0000313" key="2">
    <source>
        <dbReference type="EMBL" id="TQC75054.1"/>
    </source>
</evidence>
<keyword evidence="1" id="KW-1133">Transmembrane helix</keyword>
<protein>
    <submittedName>
        <fullName evidence="2">Uncharacterized protein</fullName>
    </submittedName>
</protein>
<feature type="transmembrane region" description="Helical" evidence="1">
    <location>
        <begin position="161"/>
        <end position="179"/>
    </location>
</feature>
<sequence length="252" mass="28659">MLEELRSKVESEFHSDKINQMKKASAAVIPFLIMHFIYFPFLSFSFIYNYMARNGFFSYELISENFFVVSLTSGLTFLMLAGFSVILWSGVGYFILKKGNAISYSHSLWFLFLVSILFQILVLSYIVLAENKVTFVFIYLSSLVLCIFYCCYFISPLKGKLFLIAGLTAVTVYLQVVLGDYSSQVFGKSLKIFGIGGGSNVSLIFKDKNYDKKTGRLTLLTPDFVYLNTSLGSEIIPMDNLRQIIKPQVIRE</sequence>
<evidence type="ECO:0000313" key="3">
    <source>
        <dbReference type="Proteomes" id="UP000319715"/>
    </source>
</evidence>
<reference evidence="2 3" key="1">
    <citation type="submission" date="2019-06" db="EMBL/GenBank/DDBJ databases">
        <title>Pantoea dispersa Assembly.</title>
        <authorList>
            <person name="Wang J."/>
        </authorList>
    </citation>
    <scope>NUCLEOTIDE SEQUENCE [LARGE SCALE GENOMIC DNA]</scope>
    <source>
        <strain evidence="3">bio</strain>
    </source>
</reference>